<sequence length="227" mass="23758">MEHKFKARSFSRIITIPHSNFILEDYAMITMCRRDLKFPLYLGFAIVLGLGAWLSIVLLSQLEQMKAVTAPALQSLGRSLGPLTGITLDDAAACAGEDYAAARLWVWFCIGANAAAAILLALWLRAVTVAPAAPLRRKPGAAGRSLIVRAMEGGAPRDAAATHGAGDGSARAHTVPAPRSAAAGTGEAAARLARLSRIIDALAFHTTILAVNAAVEAARTGQLPPQS</sequence>
<keyword evidence="2" id="KW-0812">Transmembrane</keyword>
<reference evidence="3 4" key="1">
    <citation type="submission" date="2019-10" db="EMBL/GenBank/DDBJ databases">
        <title>Taxonomy of Antarctic Massilia spp.: description of Massilia rubra sp. nov., Massilia aquatica sp. nov., Massilia mucilaginosa sp. nov., Massilia frigida sp. nov. isolated from streams, lakes and regoliths.</title>
        <authorList>
            <person name="Holochova P."/>
            <person name="Sedlacek I."/>
            <person name="Kralova S."/>
            <person name="Maslanova I."/>
            <person name="Busse H.-J."/>
            <person name="Stankova E."/>
            <person name="Vrbovska V."/>
            <person name="Kovarovic V."/>
            <person name="Bartak M."/>
            <person name="Svec P."/>
            <person name="Pantucek R."/>
        </authorList>
    </citation>
    <scope>NUCLEOTIDE SEQUENCE [LARGE SCALE GENOMIC DNA]</scope>
    <source>
        <strain evidence="3 4">CCM 8695</strain>
    </source>
</reference>
<gene>
    <name evidence="3" type="ORF">F2P44_08740</name>
</gene>
<evidence type="ECO:0008006" key="5">
    <source>
        <dbReference type="Google" id="ProtNLM"/>
    </source>
</evidence>
<evidence type="ECO:0000313" key="4">
    <source>
        <dbReference type="Proteomes" id="UP000621455"/>
    </source>
</evidence>
<feature type="transmembrane region" description="Helical" evidence="2">
    <location>
        <begin position="38"/>
        <end position="59"/>
    </location>
</feature>
<comment type="caution">
    <text evidence="3">The sequence shown here is derived from an EMBL/GenBank/DDBJ whole genome shotgun (WGS) entry which is preliminary data.</text>
</comment>
<evidence type="ECO:0000256" key="1">
    <source>
        <dbReference type="SAM" id="MobiDB-lite"/>
    </source>
</evidence>
<keyword evidence="2" id="KW-0472">Membrane</keyword>
<evidence type="ECO:0000313" key="3">
    <source>
        <dbReference type="EMBL" id="NHZ79361.1"/>
    </source>
</evidence>
<keyword evidence="2" id="KW-1133">Transmembrane helix</keyword>
<keyword evidence="4" id="KW-1185">Reference proteome</keyword>
<dbReference type="SUPFAM" id="SSF58104">
    <property type="entry name" value="Methyl-accepting chemotaxis protein (MCP) signaling domain"/>
    <property type="match status" value="1"/>
</dbReference>
<dbReference type="EMBL" id="WHJG01000006">
    <property type="protein sequence ID" value="NHZ79361.1"/>
    <property type="molecule type" value="Genomic_DNA"/>
</dbReference>
<evidence type="ECO:0000256" key="2">
    <source>
        <dbReference type="SAM" id="Phobius"/>
    </source>
</evidence>
<name>A0ABX0N7X5_9BURK</name>
<feature type="transmembrane region" description="Helical" evidence="2">
    <location>
        <begin position="105"/>
        <end position="128"/>
    </location>
</feature>
<organism evidence="3 4">
    <name type="scientific">Massilia frigida</name>
    <dbReference type="NCBI Taxonomy" id="2609281"/>
    <lineage>
        <taxon>Bacteria</taxon>
        <taxon>Pseudomonadati</taxon>
        <taxon>Pseudomonadota</taxon>
        <taxon>Betaproteobacteria</taxon>
        <taxon>Burkholderiales</taxon>
        <taxon>Oxalobacteraceae</taxon>
        <taxon>Telluria group</taxon>
        <taxon>Massilia</taxon>
    </lineage>
</organism>
<dbReference type="RefSeq" id="WP_167086305.1">
    <property type="nucleotide sequence ID" value="NZ_WHJG01000006.1"/>
</dbReference>
<proteinExistence type="predicted"/>
<protein>
    <recommendedName>
        <fullName evidence="5">Methyl-accepting transducer domain-containing protein</fullName>
    </recommendedName>
</protein>
<accession>A0ABX0N7X5</accession>
<dbReference type="Gene3D" id="1.10.287.950">
    <property type="entry name" value="Methyl-accepting chemotaxis protein"/>
    <property type="match status" value="1"/>
</dbReference>
<feature type="region of interest" description="Disordered" evidence="1">
    <location>
        <begin position="157"/>
        <end position="182"/>
    </location>
</feature>
<dbReference type="Proteomes" id="UP000621455">
    <property type="component" value="Unassembled WGS sequence"/>
</dbReference>